<keyword evidence="1" id="KW-0732">Signal</keyword>
<dbReference type="EMBL" id="ML994110">
    <property type="protein sequence ID" value="KAF2198891.1"/>
    <property type="molecule type" value="Genomic_DNA"/>
</dbReference>
<gene>
    <name evidence="2" type="ORF">GQ43DRAFT_442951</name>
</gene>
<dbReference type="Proteomes" id="UP000799536">
    <property type="component" value="Unassembled WGS sequence"/>
</dbReference>
<dbReference type="PANTHER" id="PTHR39599:SF1">
    <property type="entry name" value="GPI-ANCHORED PROTEIN (EUROFUNG)"/>
    <property type="match status" value="1"/>
</dbReference>
<dbReference type="OrthoDB" id="5410926at2759"/>
<evidence type="ECO:0000313" key="3">
    <source>
        <dbReference type="Proteomes" id="UP000799536"/>
    </source>
</evidence>
<feature type="chain" id="PRO_5040414608" evidence="1">
    <location>
        <begin position="17"/>
        <end position="292"/>
    </location>
</feature>
<evidence type="ECO:0000256" key="1">
    <source>
        <dbReference type="SAM" id="SignalP"/>
    </source>
</evidence>
<evidence type="ECO:0000313" key="2">
    <source>
        <dbReference type="EMBL" id="KAF2198891.1"/>
    </source>
</evidence>
<accession>A0A9P4MQ29</accession>
<dbReference type="AlphaFoldDB" id="A0A9P4MQ29"/>
<name>A0A9P4MQ29_9PLEO</name>
<sequence>MRHALIAPCLFALALGTPHIFANFLEPLLQGAHDNETLIEDGDGLGLIKRQSTCTKGYNACAYIGASGLCCKSDTVCSADAAGHVACCPLRAACTGTIVVGGGNLISSTPSNPFQTGGSTIPFVTASTTAAVGGGAIIFPSTTPTPTTTGGFVQNPTGATSFVHSTVSNAFYPFPYIPTTYTNAAACSSAYTSCQADANSCLTALASGVQGVTISAPNGGATVTAIASLGPQSASQVCQSLSSQACYGLQVNACQAFGNGRGNQNGAAKMGCRNLYEIVAGLAVGVAGQMLR</sequence>
<reference evidence="2" key="1">
    <citation type="journal article" date="2020" name="Stud. Mycol.">
        <title>101 Dothideomycetes genomes: a test case for predicting lifestyles and emergence of pathogens.</title>
        <authorList>
            <person name="Haridas S."/>
            <person name="Albert R."/>
            <person name="Binder M."/>
            <person name="Bloem J."/>
            <person name="Labutti K."/>
            <person name="Salamov A."/>
            <person name="Andreopoulos B."/>
            <person name="Baker S."/>
            <person name="Barry K."/>
            <person name="Bills G."/>
            <person name="Bluhm B."/>
            <person name="Cannon C."/>
            <person name="Castanera R."/>
            <person name="Culley D."/>
            <person name="Daum C."/>
            <person name="Ezra D."/>
            <person name="Gonzalez J."/>
            <person name="Henrissat B."/>
            <person name="Kuo A."/>
            <person name="Liang C."/>
            <person name="Lipzen A."/>
            <person name="Lutzoni F."/>
            <person name="Magnuson J."/>
            <person name="Mondo S."/>
            <person name="Nolan M."/>
            <person name="Ohm R."/>
            <person name="Pangilinan J."/>
            <person name="Park H.-J."/>
            <person name="Ramirez L."/>
            <person name="Alfaro M."/>
            <person name="Sun H."/>
            <person name="Tritt A."/>
            <person name="Yoshinaga Y."/>
            <person name="Zwiers L.-H."/>
            <person name="Turgeon B."/>
            <person name="Goodwin S."/>
            <person name="Spatafora J."/>
            <person name="Crous P."/>
            <person name="Grigoriev I."/>
        </authorList>
    </citation>
    <scope>NUCLEOTIDE SEQUENCE</scope>
    <source>
        <strain evidence="2">ATCC 74209</strain>
    </source>
</reference>
<keyword evidence="3" id="KW-1185">Reference proteome</keyword>
<organism evidence="2 3">
    <name type="scientific">Delitschia confertaspora ATCC 74209</name>
    <dbReference type="NCBI Taxonomy" id="1513339"/>
    <lineage>
        <taxon>Eukaryota</taxon>
        <taxon>Fungi</taxon>
        <taxon>Dikarya</taxon>
        <taxon>Ascomycota</taxon>
        <taxon>Pezizomycotina</taxon>
        <taxon>Dothideomycetes</taxon>
        <taxon>Pleosporomycetidae</taxon>
        <taxon>Pleosporales</taxon>
        <taxon>Delitschiaceae</taxon>
        <taxon>Delitschia</taxon>
    </lineage>
</organism>
<feature type="signal peptide" evidence="1">
    <location>
        <begin position="1"/>
        <end position="16"/>
    </location>
</feature>
<proteinExistence type="predicted"/>
<protein>
    <submittedName>
        <fullName evidence="2">Uncharacterized protein</fullName>
    </submittedName>
</protein>
<dbReference type="PANTHER" id="PTHR39599">
    <property type="entry name" value="GPI-ANCHORED PROTEIN (EUROFUNG)-RELATED-RELATED"/>
    <property type="match status" value="1"/>
</dbReference>
<comment type="caution">
    <text evidence="2">The sequence shown here is derived from an EMBL/GenBank/DDBJ whole genome shotgun (WGS) entry which is preliminary data.</text>
</comment>